<feature type="chain" id="PRO_5009519894" description="Extracellular thaumatin domain protein" evidence="1">
    <location>
        <begin position="20"/>
        <end position="179"/>
    </location>
</feature>
<reference evidence="2 3" key="1">
    <citation type="journal article" date="2016" name="Sci. Rep.">
        <title>Penicillium arizonense, a new, genome sequenced fungal species, reveals a high chemical diversity in secreted metabolites.</title>
        <authorList>
            <person name="Grijseels S."/>
            <person name="Nielsen J.C."/>
            <person name="Randelovic M."/>
            <person name="Nielsen J."/>
            <person name="Nielsen K.F."/>
            <person name="Workman M."/>
            <person name="Frisvad J.C."/>
        </authorList>
    </citation>
    <scope>NUCLEOTIDE SEQUENCE [LARGE SCALE GENOMIC DNA]</scope>
    <source>
        <strain evidence="2 3">CBS 141311</strain>
    </source>
</reference>
<comment type="caution">
    <text evidence="2">The sequence shown here is derived from an EMBL/GenBank/DDBJ whole genome shotgun (WGS) entry which is preliminary data.</text>
</comment>
<evidence type="ECO:0000313" key="2">
    <source>
        <dbReference type="EMBL" id="OGE57084.1"/>
    </source>
</evidence>
<dbReference type="InterPro" id="IPR006771">
    <property type="entry name" value="CetA-like"/>
</dbReference>
<name>A0A1F5LV98_PENAI</name>
<dbReference type="Proteomes" id="UP000177622">
    <property type="component" value="Unassembled WGS sequence"/>
</dbReference>
<dbReference type="AlphaFoldDB" id="A0A1F5LV98"/>
<keyword evidence="1" id="KW-0732">Signal</keyword>
<proteinExistence type="predicted"/>
<evidence type="ECO:0000256" key="1">
    <source>
        <dbReference type="SAM" id="SignalP"/>
    </source>
</evidence>
<feature type="signal peptide" evidence="1">
    <location>
        <begin position="1"/>
        <end position="19"/>
    </location>
</feature>
<evidence type="ECO:0008006" key="4">
    <source>
        <dbReference type="Google" id="ProtNLM"/>
    </source>
</evidence>
<dbReference type="GeneID" id="34572643"/>
<dbReference type="Pfam" id="PF04681">
    <property type="entry name" value="Bys1"/>
    <property type="match status" value="1"/>
</dbReference>
<dbReference type="STRING" id="1835702.A0A1F5LV98"/>
<accession>A0A1F5LV98</accession>
<evidence type="ECO:0000313" key="3">
    <source>
        <dbReference type="Proteomes" id="UP000177622"/>
    </source>
</evidence>
<dbReference type="OrthoDB" id="5144514at2759"/>
<dbReference type="PANTHER" id="PTHR36195">
    <property type="entry name" value="DOMAIN PROTEIN, PUTATIVE (AFU_ORTHOLOGUE AFUA_5G01990)-RELATED-RELATED"/>
    <property type="match status" value="1"/>
</dbReference>
<keyword evidence="3" id="KW-1185">Reference proteome</keyword>
<gene>
    <name evidence="2" type="ORF">PENARI_c002G11308</name>
</gene>
<sequence>MMFAKTLGIASLFSVIASALPQDMMVSREDMFRRDGGGVTIINNLQQDVYAWSVADVVGPMQTINSGGGIYSENWRTNPNGGGISIKIALNQEQQDVLQFEYTESGDTIFWDLSCINMDSSSMFINSGFAVVPSDVTSTCPSAICTAGDSACSAAYLQPTDDYATHGCPISTALNLSIG</sequence>
<dbReference type="EMBL" id="LXJU01000002">
    <property type="protein sequence ID" value="OGE57084.1"/>
    <property type="molecule type" value="Genomic_DNA"/>
</dbReference>
<organism evidence="2 3">
    <name type="scientific">Penicillium arizonense</name>
    <dbReference type="NCBI Taxonomy" id="1835702"/>
    <lineage>
        <taxon>Eukaryota</taxon>
        <taxon>Fungi</taxon>
        <taxon>Dikarya</taxon>
        <taxon>Ascomycota</taxon>
        <taxon>Pezizomycotina</taxon>
        <taxon>Eurotiomycetes</taxon>
        <taxon>Eurotiomycetidae</taxon>
        <taxon>Eurotiales</taxon>
        <taxon>Aspergillaceae</taxon>
        <taxon>Penicillium</taxon>
    </lineage>
</organism>
<dbReference type="RefSeq" id="XP_022492511.1">
    <property type="nucleotide sequence ID" value="XM_022627909.1"/>
</dbReference>
<protein>
    <recommendedName>
        <fullName evidence="4">Extracellular thaumatin domain protein</fullName>
    </recommendedName>
</protein>
<dbReference type="PANTHER" id="PTHR36195:SF7">
    <property type="entry name" value="SECRETED THAUMATIN-LIKE PROTEIN CETA"/>
    <property type="match status" value="1"/>
</dbReference>